<evidence type="ECO:0000313" key="9">
    <source>
        <dbReference type="EMBL" id="MBF4631569.1"/>
    </source>
</evidence>
<dbReference type="PROSITE" id="PS50928">
    <property type="entry name" value="ABC_TM1"/>
    <property type="match status" value="1"/>
</dbReference>
<proteinExistence type="inferred from homology"/>
<evidence type="ECO:0000256" key="7">
    <source>
        <dbReference type="RuleBase" id="RU363032"/>
    </source>
</evidence>
<feature type="domain" description="ABC transmembrane type-1" evidence="8">
    <location>
        <begin position="87"/>
        <end position="299"/>
    </location>
</feature>
<evidence type="ECO:0000259" key="8">
    <source>
        <dbReference type="PROSITE" id="PS50928"/>
    </source>
</evidence>
<dbReference type="PANTHER" id="PTHR30193">
    <property type="entry name" value="ABC TRANSPORTER PERMEASE PROTEIN"/>
    <property type="match status" value="1"/>
</dbReference>
<evidence type="ECO:0000256" key="4">
    <source>
        <dbReference type="ARBA" id="ARBA00022692"/>
    </source>
</evidence>
<feature type="transmembrane region" description="Helical" evidence="7">
    <location>
        <begin position="91"/>
        <end position="112"/>
    </location>
</feature>
<dbReference type="CDD" id="cd06261">
    <property type="entry name" value="TM_PBP2"/>
    <property type="match status" value="1"/>
</dbReference>
<sequence>MTTALASTRLPESYQRRTLHEKEGRAGYALVAPTTILLSVFYLYPLLQTVVYSFTDWNPGAPGATSFVGLDNFAGLFSPTSGFLAALRNTAIIAIVVVPGSMAVGLLFAAMLDGPFRGRSFYRTMIFAPHIAPTVGSALIFSYLLTPLGGLVNTALKPFGVNPISFLTTEPWAIVAVIVFIVWQQTGYTMIIFSAALSTIPPSYHEAAKLDGAGVVRRFFSISLPLVAPTSGFLVITGLISTLQVFTQVYVLTGGGPLGSTKTAIYWIYEQGFQFFNGGAATAASVVLLLIGITVTAIQLKFLSRRDTVEML</sequence>
<keyword evidence="4 7" id="KW-0812">Transmembrane</keyword>
<evidence type="ECO:0000256" key="2">
    <source>
        <dbReference type="ARBA" id="ARBA00022448"/>
    </source>
</evidence>
<evidence type="ECO:0000256" key="1">
    <source>
        <dbReference type="ARBA" id="ARBA00004651"/>
    </source>
</evidence>
<evidence type="ECO:0000256" key="5">
    <source>
        <dbReference type="ARBA" id="ARBA00022989"/>
    </source>
</evidence>
<protein>
    <submittedName>
        <fullName evidence="9">Sugar ABC transporter permease</fullName>
    </submittedName>
</protein>
<comment type="similarity">
    <text evidence="7">Belongs to the binding-protein-dependent transport system permease family.</text>
</comment>
<dbReference type="PANTHER" id="PTHR30193:SF41">
    <property type="entry name" value="DIACETYLCHITOBIOSE UPTAKE SYSTEM PERMEASE PROTEIN NGCF"/>
    <property type="match status" value="1"/>
</dbReference>
<comment type="caution">
    <text evidence="9">The sequence shown here is derived from an EMBL/GenBank/DDBJ whole genome shotgun (WGS) entry which is preliminary data.</text>
</comment>
<organism evidence="9 10">
    <name type="scientific">Clavibacter phaseoli</name>
    <dbReference type="NCBI Taxonomy" id="1734031"/>
    <lineage>
        <taxon>Bacteria</taxon>
        <taxon>Bacillati</taxon>
        <taxon>Actinomycetota</taxon>
        <taxon>Actinomycetes</taxon>
        <taxon>Micrococcales</taxon>
        <taxon>Microbacteriaceae</taxon>
        <taxon>Clavibacter</taxon>
    </lineage>
</organism>
<gene>
    <name evidence="9" type="ORF">ITJ42_10125</name>
</gene>
<keyword evidence="3" id="KW-1003">Cell membrane</keyword>
<keyword evidence="2 7" id="KW-0813">Transport</keyword>
<evidence type="ECO:0000256" key="3">
    <source>
        <dbReference type="ARBA" id="ARBA00022475"/>
    </source>
</evidence>
<dbReference type="InterPro" id="IPR000515">
    <property type="entry name" value="MetI-like"/>
</dbReference>
<dbReference type="Proteomes" id="UP000634579">
    <property type="component" value="Unassembled WGS sequence"/>
</dbReference>
<dbReference type="GO" id="GO:0055085">
    <property type="term" value="P:transmembrane transport"/>
    <property type="evidence" value="ECO:0007669"/>
    <property type="project" value="InterPro"/>
</dbReference>
<evidence type="ECO:0000256" key="6">
    <source>
        <dbReference type="ARBA" id="ARBA00023136"/>
    </source>
</evidence>
<evidence type="ECO:0000313" key="10">
    <source>
        <dbReference type="Proteomes" id="UP000634579"/>
    </source>
</evidence>
<dbReference type="SUPFAM" id="SSF160964">
    <property type="entry name" value="MalF N-terminal region-like"/>
    <property type="match status" value="1"/>
</dbReference>
<dbReference type="Gene3D" id="1.10.3720.10">
    <property type="entry name" value="MetI-like"/>
    <property type="match status" value="1"/>
</dbReference>
<reference evidence="9 10" key="1">
    <citation type="submission" date="2020-10" db="EMBL/GenBank/DDBJ databases">
        <title>Draft genome sequences of plant-associated actinobacteria.</title>
        <authorList>
            <person name="Tarlachkov S.V."/>
            <person name="Starodumova I.P."/>
            <person name="Dorofeeva L.V."/>
            <person name="Prisyazhnaya N.V."/>
            <person name="Roubtsova T.V."/>
            <person name="Chizhov V.N."/>
            <person name="Nadler S.A."/>
            <person name="Subbotin S.A."/>
            <person name="Evtushenko L.I."/>
        </authorList>
    </citation>
    <scope>NUCLEOTIDE SEQUENCE [LARGE SCALE GENOMIC DNA]</scope>
    <source>
        <strain evidence="9 10">VKM Ac-2886</strain>
    </source>
</reference>
<dbReference type="GO" id="GO:0005886">
    <property type="term" value="C:plasma membrane"/>
    <property type="evidence" value="ECO:0007669"/>
    <property type="project" value="UniProtKB-SubCell"/>
</dbReference>
<dbReference type="AlphaFoldDB" id="A0A8I0S7E7"/>
<dbReference type="EMBL" id="JADKRP010000001">
    <property type="protein sequence ID" value="MBF4631569.1"/>
    <property type="molecule type" value="Genomic_DNA"/>
</dbReference>
<feature type="transmembrane region" description="Helical" evidence="7">
    <location>
        <begin position="226"/>
        <end position="253"/>
    </location>
</feature>
<comment type="subcellular location">
    <subcellularLocation>
        <location evidence="1 7">Cell membrane</location>
        <topology evidence="1 7">Multi-pass membrane protein</topology>
    </subcellularLocation>
</comment>
<dbReference type="Pfam" id="PF00528">
    <property type="entry name" value="BPD_transp_1"/>
    <property type="match status" value="1"/>
</dbReference>
<name>A0A8I0S7E7_9MICO</name>
<dbReference type="InterPro" id="IPR051393">
    <property type="entry name" value="ABC_transporter_permease"/>
</dbReference>
<dbReference type="RefSeq" id="WP_194675314.1">
    <property type="nucleotide sequence ID" value="NZ_JADKRP010000001.1"/>
</dbReference>
<keyword evidence="6 7" id="KW-0472">Membrane</keyword>
<keyword evidence="5 7" id="KW-1133">Transmembrane helix</keyword>
<dbReference type="InterPro" id="IPR035906">
    <property type="entry name" value="MetI-like_sf"/>
</dbReference>
<keyword evidence="10" id="KW-1185">Reference proteome</keyword>
<feature type="transmembrane region" description="Helical" evidence="7">
    <location>
        <begin position="124"/>
        <end position="144"/>
    </location>
</feature>
<accession>A0A8I0S7E7</accession>
<feature type="transmembrane region" description="Helical" evidence="7">
    <location>
        <begin position="273"/>
        <end position="298"/>
    </location>
</feature>
<feature type="transmembrane region" description="Helical" evidence="7">
    <location>
        <begin position="26"/>
        <end position="44"/>
    </location>
</feature>
<feature type="transmembrane region" description="Helical" evidence="7">
    <location>
        <begin position="164"/>
        <end position="183"/>
    </location>
</feature>
<dbReference type="SUPFAM" id="SSF161098">
    <property type="entry name" value="MetI-like"/>
    <property type="match status" value="1"/>
</dbReference>